<keyword evidence="4" id="KW-0968">Cytoplasmic vesicle</keyword>
<dbReference type="InterPro" id="IPR000198">
    <property type="entry name" value="RhoGAP_dom"/>
</dbReference>
<dbReference type="GO" id="GO:0030670">
    <property type="term" value="C:phagocytic vesicle membrane"/>
    <property type="evidence" value="ECO:0007669"/>
    <property type="project" value="UniProtKB-SubCell"/>
</dbReference>
<dbReference type="Gene3D" id="1.10.555.10">
    <property type="entry name" value="Rho GTPase activation protein"/>
    <property type="match status" value="1"/>
</dbReference>
<dbReference type="Pfam" id="PF21310">
    <property type="entry name" value="OCRL-like_ASH"/>
    <property type="match status" value="1"/>
</dbReference>
<dbReference type="VEuPathDB" id="AmoebaDB:NfTy_091930"/>
<dbReference type="Pfam" id="PF22669">
    <property type="entry name" value="Exo_endo_phos2"/>
    <property type="match status" value="2"/>
</dbReference>
<name>A0A6A5BHB8_NAEFO</name>
<dbReference type="SMART" id="SM00128">
    <property type="entry name" value="IPPc"/>
    <property type="match status" value="1"/>
</dbReference>
<dbReference type="Pfam" id="PF00620">
    <property type="entry name" value="RhoGAP"/>
    <property type="match status" value="1"/>
</dbReference>
<dbReference type="GO" id="GO:0031901">
    <property type="term" value="C:early endosome membrane"/>
    <property type="evidence" value="ECO:0007669"/>
    <property type="project" value="UniProtKB-SubCell"/>
</dbReference>
<keyword evidence="3" id="KW-0967">Endosome</keyword>
<comment type="caution">
    <text evidence="6">The sequence shown here is derived from an EMBL/GenBank/DDBJ whole genome shotgun (WGS) entry which is preliminary data.</text>
</comment>
<dbReference type="Gene3D" id="2.60.40.10">
    <property type="entry name" value="Immunoglobulins"/>
    <property type="match status" value="1"/>
</dbReference>
<dbReference type="PANTHER" id="PTHR11200">
    <property type="entry name" value="INOSITOL 5-PHOSPHATASE"/>
    <property type="match status" value="1"/>
</dbReference>
<evidence type="ECO:0000313" key="6">
    <source>
        <dbReference type="EMBL" id="KAF0973424.1"/>
    </source>
</evidence>
<evidence type="ECO:0000256" key="1">
    <source>
        <dbReference type="ARBA" id="ARBA00004146"/>
    </source>
</evidence>
<evidence type="ECO:0000256" key="2">
    <source>
        <dbReference type="ARBA" id="ARBA00004580"/>
    </source>
</evidence>
<comment type="subcellular location">
    <subcellularLocation>
        <location evidence="2">Cytoplasmic vesicle</location>
        <location evidence="2">Phagosome membrane</location>
    </subcellularLocation>
    <subcellularLocation>
        <location evidence="1">Early endosome membrane</location>
    </subcellularLocation>
</comment>
<dbReference type="SMART" id="SM00324">
    <property type="entry name" value="RhoGAP"/>
    <property type="match status" value="1"/>
</dbReference>
<dbReference type="GO" id="GO:0007165">
    <property type="term" value="P:signal transduction"/>
    <property type="evidence" value="ECO:0007669"/>
    <property type="project" value="InterPro"/>
</dbReference>
<dbReference type="GO" id="GO:0046856">
    <property type="term" value="P:phosphatidylinositol dephosphorylation"/>
    <property type="evidence" value="ECO:0007669"/>
    <property type="project" value="InterPro"/>
</dbReference>
<organism evidence="6 7">
    <name type="scientific">Naegleria fowleri</name>
    <name type="common">Brain eating amoeba</name>
    <dbReference type="NCBI Taxonomy" id="5763"/>
    <lineage>
        <taxon>Eukaryota</taxon>
        <taxon>Discoba</taxon>
        <taxon>Heterolobosea</taxon>
        <taxon>Tetramitia</taxon>
        <taxon>Eutetramitia</taxon>
        <taxon>Vahlkampfiidae</taxon>
        <taxon>Naegleria</taxon>
    </lineage>
</organism>
<protein>
    <recommendedName>
        <fullName evidence="5">Rho-GAP domain-containing protein</fullName>
    </recommendedName>
</protein>
<dbReference type="InterPro" id="IPR000300">
    <property type="entry name" value="IPPc"/>
</dbReference>
<evidence type="ECO:0000256" key="4">
    <source>
        <dbReference type="ARBA" id="ARBA00023329"/>
    </source>
</evidence>
<dbReference type="InterPro" id="IPR013783">
    <property type="entry name" value="Ig-like_fold"/>
</dbReference>
<dbReference type="OMA" id="VREDAWC"/>
<dbReference type="InterPro" id="IPR008936">
    <property type="entry name" value="Rho_GTPase_activation_prot"/>
</dbReference>
<dbReference type="VEuPathDB" id="AmoebaDB:NF0055560"/>
<dbReference type="InterPro" id="IPR048869">
    <property type="entry name" value="OCRL-1_2_ASH"/>
</dbReference>
<dbReference type="OrthoDB" id="7862313at2759"/>
<dbReference type="GeneID" id="68115346"/>
<dbReference type="RefSeq" id="XP_044558137.1">
    <property type="nucleotide sequence ID" value="XM_044711948.1"/>
</dbReference>
<evidence type="ECO:0000256" key="3">
    <source>
        <dbReference type="ARBA" id="ARBA00022753"/>
    </source>
</evidence>
<feature type="domain" description="Rho-GAP" evidence="5">
    <location>
        <begin position="670"/>
        <end position="848"/>
    </location>
</feature>
<keyword evidence="7" id="KW-1185">Reference proteome</keyword>
<accession>A0A6A5BHB8</accession>
<evidence type="ECO:0000259" key="5">
    <source>
        <dbReference type="PROSITE" id="PS50238"/>
    </source>
</evidence>
<dbReference type="InterPro" id="IPR046985">
    <property type="entry name" value="IP5"/>
</dbReference>
<dbReference type="PANTHER" id="PTHR11200:SF300">
    <property type="entry name" value="TYPE II INOSITOL 1,4,5-TRISPHOSPHATE 5-PHOSPHATASE"/>
    <property type="match status" value="1"/>
</dbReference>
<proteinExistence type="predicted"/>
<evidence type="ECO:0000313" key="7">
    <source>
        <dbReference type="Proteomes" id="UP000444721"/>
    </source>
</evidence>
<dbReference type="InterPro" id="IPR036691">
    <property type="entry name" value="Endo/exonu/phosph_ase_sf"/>
</dbReference>
<dbReference type="GO" id="GO:0004439">
    <property type="term" value="F:phosphatidylinositol-4,5-bisphosphate 5-phosphatase activity"/>
    <property type="evidence" value="ECO:0007669"/>
    <property type="project" value="TreeGrafter"/>
</dbReference>
<dbReference type="EMBL" id="VFQX01000060">
    <property type="protein sequence ID" value="KAF0973424.1"/>
    <property type="molecule type" value="Genomic_DNA"/>
</dbReference>
<dbReference type="Gene3D" id="3.60.10.10">
    <property type="entry name" value="Endonuclease/exonuclease/phosphatase"/>
    <property type="match status" value="1"/>
</dbReference>
<sequence>MFNSNVVGGDIDAFLLSVGGGGVNSTSQLSKSNSQLKARDVWLYNQLKKSRSSFFDSFKFKVVIGTWNVNSKVPNYNVTGSSLSTQEGTLESTTMMTGDMSSNVSLFSSSSSLNLMDMNNNMINNNNNNNLSSSSVPLSSQNNSTTTCFSSSSSSSSSLVSTGITNKHPLDEWLHLSEQPDIIAIGLQEIDMTAEAMLKKETQSKLEWIHVLESELSCSSHTKTKYVRLSDKQLVGMFCCVFIAEKYLSQVKDVQAVSLALGAMGVMGNKGAVGIRLKIADTSMCFVTTHLAPHMNGVQKRNQNFMDIFTQLGFAKLDNSLLESTSVEYGSSSALTSVTTSSSGNLTLMTGVSSGSSHSNLTSQSLLSSLTNSIASGNSASSLAGGSGSADDFHVISSPSESSASSLGLTTSGSQVMLPDQHDYFFWFGDLNYRIDNLDRSQVEEYVRDKQYKSLLDYDQLTVEKMSGRVFMGFKEGRINFPPTYKYDPGTLIFDTSEKRRVPSYTDRILWKGVKRDQVKQLCYMTHLNCLISDHLPVSSVFETEIQMEVDYKFRQCMEERYCEDWLTVSNTHRLLIPGESIEIELTCCFNAQSAPPFNLDETSNSTVPFEDNLIIHVDNGNDYPLKVYGNYLKSCFGNSLSNLVQCFTSVRDPHCKDQIQLEYEDGTVSTLKSLYIPKELFFMCDHIVKYGLREEGLFQVQGTTDQVRACRELLDNGMSLSKHFNGNIHSVCTCLIQFFESLIEPIIPGKLYRLLMENYPNGDLCRYLIDSNLSSSHYNVWHYVMNFLREVLMNSDANGLTTDSLAQGFADVLVRSPKYLPPEVKKKHLKGKIVIIKHFFTKEYNQRMVAVEEDCNLFKV</sequence>
<dbReference type="SUPFAM" id="SSF48350">
    <property type="entry name" value="GTPase activation domain, GAP"/>
    <property type="match status" value="1"/>
</dbReference>
<dbReference type="PROSITE" id="PS50238">
    <property type="entry name" value="RHOGAP"/>
    <property type="match status" value="1"/>
</dbReference>
<dbReference type="Proteomes" id="UP000444721">
    <property type="component" value="Unassembled WGS sequence"/>
</dbReference>
<dbReference type="AlphaFoldDB" id="A0A6A5BHB8"/>
<dbReference type="VEuPathDB" id="AmoebaDB:FDP41_008128"/>
<gene>
    <name evidence="6" type="ORF">FDP41_008128</name>
</gene>
<reference evidence="6 7" key="1">
    <citation type="journal article" date="2019" name="Sci. Rep.">
        <title>Nanopore sequencing improves the draft genome of the human pathogenic amoeba Naegleria fowleri.</title>
        <authorList>
            <person name="Liechti N."/>
            <person name="Schurch N."/>
            <person name="Bruggmann R."/>
            <person name="Wittwer M."/>
        </authorList>
    </citation>
    <scope>NUCLEOTIDE SEQUENCE [LARGE SCALE GENOMIC DNA]</scope>
    <source>
        <strain evidence="6 7">ATCC 30894</strain>
    </source>
</reference>
<dbReference type="SUPFAM" id="SSF56219">
    <property type="entry name" value="DNase I-like"/>
    <property type="match status" value="1"/>
</dbReference>